<dbReference type="Proteomes" id="UP000325313">
    <property type="component" value="Unassembled WGS sequence"/>
</dbReference>
<evidence type="ECO:0000313" key="2">
    <source>
        <dbReference type="EMBL" id="KAA1085419.1"/>
    </source>
</evidence>
<proteinExistence type="predicted"/>
<feature type="region of interest" description="Disordered" evidence="1">
    <location>
        <begin position="363"/>
        <end position="384"/>
    </location>
</feature>
<evidence type="ECO:0000313" key="3">
    <source>
        <dbReference type="EMBL" id="KAA1118383.1"/>
    </source>
</evidence>
<dbReference type="Proteomes" id="UP000324748">
    <property type="component" value="Unassembled WGS sequence"/>
</dbReference>
<sequence>MNSAWVGRPFDRIAGEYETRIERLEKIVHLLLDQTKRPWSFSSSTPRACSFRYSVERGLIPVLSKTTAELLAITQSNYRACSSHPPSNPSEVNLKKPSNITRRSSHATTTAALTTDRQIGRATCRPSPHSTRLSSLALLPTTSAEISSPPSAKISTPSGDHSASSNLPIKTSHGERTKRSPVRSLSLDRLPPYGLTAPDPTKNPNATRFFFNNQPSTTPSSSPSPPAVTSSSIDTAHLPGITTVVEPNNLSLTSSAASASLSTTAATTTSSPNTVNSLGITETTAVIAHSAETTKPAANEIDPTDLPLPSSNPASQPPSPRPSPPLIDSQPDPASDSLVVDLHPDLLSNLRPLFISSQPDLLSTTQADSRPDRSSVLPPQSLPLSTKTAVNTLPLSAAAKDHASLTIPTVHQPSNAIVIESCDPLSISSTSTSPPLASTLPTDPTATTPSLTTTPVSTLQPEPDKPNCSSDSFDIAAIGSITVMEDSTAFKDPQLWAPSLSQAALENYKEIDDYLKTLKADETEIKKKKKKKKKKKTPDPNSIPDNPVLFYV</sequence>
<evidence type="ECO:0000256" key="1">
    <source>
        <dbReference type="SAM" id="MobiDB-lite"/>
    </source>
</evidence>
<dbReference type="EMBL" id="VDEP01000252">
    <property type="protein sequence ID" value="KAA1118383.1"/>
    <property type="molecule type" value="Genomic_DNA"/>
</dbReference>
<feature type="compositionally biased region" description="Polar residues" evidence="1">
    <location>
        <begin position="144"/>
        <end position="169"/>
    </location>
</feature>
<feature type="compositionally biased region" description="Low complexity" evidence="1">
    <location>
        <begin position="215"/>
        <end position="232"/>
    </location>
</feature>
<evidence type="ECO:0000313" key="4">
    <source>
        <dbReference type="Proteomes" id="UP000324748"/>
    </source>
</evidence>
<protein>
    <submittedName>
        <fullName evidence="3">Uncharacterized protein</fullName>
    </submittedName>
</protein>
<feature type="compositionally biased region" description="Low complexity" evidence="1">
    <location>
        <begin position="130"/>
        <end position="143"/>
    </location>
</feature>
<keyword evidence="4" id="KW-1185">Reference proteome</keyword>
<feature type="compositionally biased region" description="Pro residues" evidence="1">
    <location>
        <begin position="315"/>
        <end position="325"/>
    </location>
</feature>
<evidence type="ECO:0000313" key="5">
    <source>
        <dbReference type="Proteomes" id="UP000325313"/>
    </source>
</evidence>
<reference evidence="4 5" key="1">
    <citation type="submission" date="2019-05" db="EMBL/GenBank/DDBJ databases">
        <title>Emergence of the Ug99 lineage of the wheat stem rust pathogen through somatic hybridization.</title>
        <authorList>
            <person name="Li F."/>
            <person name="Upadhyaya N.M."/>
            <person name="Sperschneider J."/>
            <person name="Matny O."/>
            <person name="Nguyen-Phuc H."/>
            <person name="Mago R."/>
            <person name="Raley C."/>
            <person name="Miller M.E."/>
            <person name="Silverstein K.A.T."/>
            <person name="Henningsen E."/>
            <person name="Hirsch C.D."/>
            <person name="Visser B."/>
            <person name="Pretorius Z.A."/>
            <person name="Steffenson B.J."/>
            <person name="Schwessinger B."/>
            <person name="Dodds P.N."/>
            <person name="Figueroa M."/>
        </authorList>
    </citation>
    <scope>NUCLEOTIDE SEQUENCE [LARGE SCALE GENOMIC DNA]</scope>
    <source>
        <strain evidence="2">21-0</strain>
        <strain evidence="3 5">Ug99</strain>
    </source>
</reference>
<comment type="caution">
    <text evidence="3">The sequence shown here is derived from an EMBL/GenBank/DDBJ whole genome shotgun (WGS) entry which is preliminary data.</text>
</comment>
<accession>A0A5B0QZG7</accession>
<dbReference type="OrthoDB" id="10568209at2759"/>
<feature type="compositionally biased region" description="Low complexity" evidence="1">
    <location>
        <begin position="428"/>
        <end position="461"/>
    </location>
</feature>
<feature type="region of interest" description="Disordered" evidence="1">
    <location>
        <begin position="81"/>
        <end position="234"/>
    </location>
</feature>
<organism evidence="3 5">
    <name type="scientific">Puccinia graminis f. sp. tritici</name>
    <dbReference type="NCBI Taxonomy" id="56615"/>
    <lineage>
        <taxon>Eukaryota</taxon>
        <taxon>Fungi</taxon>
        <taxon>Dikarya</taxon>
        <taxon>Basidiomycota</taxon>
        <taxon>Pucciniomycotina</taxon>
        <taxon>Pucciniomycetes</taxon>
        <taxon>Pucciniales</taxon>
        <taxon>Pucciniaceae</taxon>
        <taxon>Puccinia</taxon>
    </lineage>
</organism>
<dbReference type="EMBL" id="VSWC01000106">
    <property type="protein sequence ID" value="KAA1085419.1"/>
    <property type="molecule type" value="Genomic_DNA"/>
</dbReference>
<feature type="compositionally biased region" description="Low complexity" evidence="1">
    <location>
        <begin position="374"/>
        <end position="384"/>
    </location>
</feature>
<feature type="region of interest" description="Disordered" evidence="1">
    <location>
        <begin position="292"/>
        <end position="339"/>
    </location>
</feature>
<feature type="region of interest" description="Disordered" evidence="1">
    <location>
        <begin position="428"/>
        <end position="468"/>
    </location>
</feature>
<dbReference type="AlphaFoldDB" id="A0A5B0QZG7"/>
<feature type="compositionally biased region" description="Polar residues" evidence="1">
    <location>
        <begin position="202"/>
        <end position="214"/>
    </location>
</feature>
<gene>
    <name evidence="2" type="ORF">PGT21_006609</name>
    <name evidence="3" type="ORF">PGTUg99_005822</name>
</gene>
<feature type="region of interest" description="Disordered" evidence="1">
    <location>
        <begin position="526"/>
        <end position="548"/>
    </location>
</feature>
<name>A0A5B0QZG7_PUCGR</name>
<feature type="compositionally biased region" description="Basic residues" evidence="1">
    <location>
        <begin position="526"/>
        <end position="536"/>
    </location>
</feature>